<keyword evidence="3" id="KW-0406">Ion transport</keyword>
<feature type="domain" description="Potassium channel" evidence="2">
    <location>
        <begin position="42"/>
        <end position="126"/>
    </location>
</feature>
<dbReference type="EMBL" id="FNJU01000012">
    <property type="protein sequence ID" value="SDP91909.1"/>
    <property type="molecule type" value="Genomic_DNA"/>
</dbReference>
<keyword evidence="3" id="KW-0813">Transport</keyword>
<keyword evidence="1" id="KW-0812">Transmembrane</keyword>
<proteinExistence type="predicted"/>
<reference evidence="4" key="1">
    <citation type="submission" date="2016-10" db="EMBL/GenBank/DDBJ databases">
        <authorList>
            <person name="Varghese N."/>
            <person name="Submissions S."/>
        </authorList>
    </citation>
    <scope>NUCLEOTIDE SEQUENCE [LARGE SCALE GENOMIC DNA]</scope>
    <source>
        <strain evidence="4">IBRC-M10078</strain>
    </source>
</reference>
<dbReference type="SUPFAM" id="SSF81324">
    <property type="entry name" value="Voltage-gated potassium channels"/>
    <property type="match status" value="1"/>
</dbReference>
<keyword evidence="1" id="KW-0472">Membrane</keyword>
<evidence type="ECO:0000313" key="3">
    <source>
        <dbReference type="EMBL" id="SDP91909.1"/>
    </source>
</evidence>
<dbReference type="GO" id="GO:0034220">
    <property type="term" value="P:monoatomic ion transmembrane transport"/>
    <property type="evidence" value="ECO:0007669"/>
    <property type="project" value="UniProtKB-KW"/>
</dbReference>
<keyword evidence="4" id="KW-1185">Reference proteome</keyword>
<keyword evidence="1" id="KW-1133">Transmembrane helix</keyword>
<keyword evidence="3" id="KW-0407">Ion channel</keyword>
<dbReference type="AlphaFoldDB" id="A0A1H0WMH2"/>
<protein>
    <submittedName>
        <fullName evidence="3">Potassium channel LctB</fullName>
    </submittedName>
</protein>
<gene>
    <name evidence="3" type="ORF">SAMN05216565_11282</name>
</gene>
<dbReference type="InterPro" id="IPR013099">
    <property type="entry name" value="K_chnl_dom"/>
</dbReference>
<dbReference type="Gene3D" id="1.10.287.70">
    <property type="match status" value="1"/>
</dbReference>
<evidence type="ECO:0000313" key="4">
    <source>
        <dbReference type="Proteomes" id="UP000199159"/>
    </source>
</evidence>
<name>A0A1H0WMH2_9BACI</name>
<organism evidence="3 4">
    <name type="scientific">Litchfieldia salsa</name>
    <dbReference type="NCBI Taxonomy" id="930152"/>
    <lineage>
        <taxon>Bacteria</taxon>
        <taxon>Bacillati</taxon>
        <taxon>Bacillota</taxon>
        <taxon>Bacilli</taxon>
        <taxon>Bacillales</taxon>
        <taxon>Bacillaceae</taxon>
        <taxon>Litchfieldia</taxon>
    </lineage>
</organism>
<feature type="transmembrane region" description="Helical" evidence="1">
    <location>
        <begin position="103"/>
        <end position="125"/>
    </location>
</feature>
<evidence type="ECO:0000259" key="2">
    <source>
        <dbReference type="Pfam" id="PF07885"/>
    </source>
</evidence>
<dbReference type="Proteomes" id="UP000199159">
    <property type="component" value="Unassembled WGS sequence"/>
</dbReference>
<dbReference type="Pfam" id="PF07885">
    <property type="entry name" value="Ion_trans_2"/>
    <property type="match status" value="1"/>
</dbReference>
<sequence length="132" mass="14583">MLAITIVGLISSIRSLFMTKVSKKQYISIENVVLLFLVYVTVLIGFGIIYMVLDLNNFPVLNEDGLPVSGVFTERLESTMYFSAITLLSVGYGDITPIGVGRWIAIVEALIGYTIPMAFVVKTVINIERNES</sequence>
<accession>A0A1H0WMH2</accession>
<feature type="transmembrane region" description="Helical" evidence="1">
    <location>
        <begin position="32"/>
        <end position="53"/>
    </location>
</feature>
<dbReference type="STRING" id="930152.SAMN05216565_11282"/>
<evidence type="ECO:0000256" key="1">
    <source>
        <dbReference type="SAM" id="Phobius"/>
    </source>
</evidence>